<name>A0A212U9L0_9BACT</name>
<accession>A0A212U9L0</accession>
<proteinExistence type="predicted"/>
<sequence length="259" mass="29519">MISRGFYSCLLALLGAGAVGGPEAAAQARPPERIQDRNSNAWLGYFSDARLTQRWGLHTEFQYRRTNGLQDPQQYFYRAGLNYHATEKLLLTAGYVYLLSLPYGDFPDPGRSHERRLYLKAELDNAIGRLSLTHRYIQDLRWLRGPEEVAYSFQNRSRYRLQLKFPLTKPTIEAGTLYALASDEIFISYGPNVAANIFNQNRLYGGLGYQITDALGLETSYLQQIVQHDDGVVFENNHTVQVSLNFNPDFRPAAQRQAE</sequence>
<organism evidence="2 3">
    <name type="scientific">Hymenobacter gelipurpurascens</name>
    <dbReference type="NCBI Taxonomy" id="89968"/>
    <lineage>
        <taxon>Bacteria</taxon>
        <taxon>Pseudomonadati</taxon>
        <taxon>Bacteroidota</taxon>
        <taxon>Cytophagia</taxon>
        <taxon>Cytophagales</taxon>
        <taxon>Hymenobacteraceae</taxon>
        <taxon>Hymenobacter</taxon>
    </lineage>
</organism>
<gene>
    <name evidence="2" type="ORF">SAMN06265337_2643</name>
</gene>
<evidence type="ECO:0000313" key="2">
    <source>
        <dbReference type="EMBL" id="SNC74978.1"/>
    </source>
</evidence>
<reference evidence="3" key="1">
    <citation type="submission" date="2017-06" db="EMBL/GenBank/DDBJ databases">
        <authorList>
            <person name="Varghese N."/>
            <person name="Submissions S."/>
        </authorList>
    </citation>
    <scope>NUCLEOTIDE SEQUENCE [LARGE SCALE GENOMIC DNA]</scope>
    <source>
        <strain evidence="3">DSM 11116</strain>
    </source>
</reference>
<feature type="chain" id="PRO_5013030263" description="DUF2490 domain-containing protein" evidence="1">
    <location>
        <begin position="25"/>
        <end position="259"/>
    </location>
</feature>
<feature type="signal peptide" evidence="1">
    <location>
        <begin position="1"/>
        <end position="24"/>
    </location>
</feature>
<dbReference type="Proteomes" id="UP000198131">
    <property type="component" value="Unassembled WGS sequence"/>
</dbReference>
<keyword evidence="3" id="KW-1185">Reference proteome</keyword>
<dbReference type="Pfam" id="PF10677">
    <property type="entry name" value="DUF2490"/>
    <property type="match status" value="1"/>
</dbReference>
<keyword evidence="1" id="KW-0732">Signal</keyword>
<dbReference type="EMBL" id="FYEW01000002">
    <property type="protein sequence ID" value="SNC74978.1"/>
    <property type="molecule type" value="Genomic_DNA"/>
</dbReference>
<dbReference type="AlphaFoldDB" id="A0A212U9L0"/>
<evidence type="ECO:0000313" key="3">
    <source>
        <dbReference type="Proteomes" id="UP000198131"/>
    </source>
</evidence>
<dbReference type="InterPro" id="IPR019619">
    <property type="entry name" value="DUF2490"/>
</dbReference>
<protein>
    <recommendedName>
        <fullName evidence="4">DUF2490 domain-containing protein</fullName>
    </recommendedName>
</protein>
<evidence type="ECO:0000256" key="1">
    <source>
        <dbReference type="SAM" id="SignalP"/>
    </source>
</evidence>
<dbReference type="RefSeq" id="WP_170934790.1">
    <property type="nucleotide sequence ID" value="NZ_FYEW01000002.1"/>
</dbReference>
<evidence type="ECO:0008006" key="4">
    <source>
        <dbReference type="Google" id="ProtNLM"/>
    </source>
</evidence>